<keyword evidence="6" id="KW-0804">Transcription</keyword>
<dbReference type="InterPro" id="IPR052478">
    <property type="entry name" value="Metabolite_Synth_Reg"/>
</dbReference>
<keyword evidence="2" id="KW-0862">Zinc</keyword>
<evidence type="ECO:0000256" key="6">
    <source>
        <dbReference type="ARBA" id="ARBA00023163"/>
    </source>
</evidence>
<proteinExistence type="predicted"/>
<dbReference type="Pfam" id="PF04082">
    <property type="entry name" value="Fungal_trans"/>
    <property type="match status" value="1"/>
</dbReference>
<dbReference type="GO" id="GO:0008270">
    <property type="term" value="F:zinc ion binding"/>
    <property type="evidence" value="ECO:0007669"/>
    <property type="project" value="InterPro"/>
</dbReference>
<evidence type="ECO:0000256" key="1">
    <source>
        <dbReference type="ARBA" id="ARBA00022723"/>
    </source>
</evidence>
<keyword evidence="3" id="KW-0521">NADP</keyword>
<keyword evidence="10" id="KW-1185">Reference proteome</keyword>
<comment type="caution">
    <text evidence="9">The sequence shown here is derived from an EMBL/GenBank/DDBJ whole genome shotgun (WGS) entry which is preliminary data.</text>
</comment>
<dbReference type="InterPro" id="IPR002347">
    <property type="entry name" value="SDR_fam"/>
</dbReference>
<dbReference type="GeneID" id="34599742"/>
<evidence type="ECO:0000313" key="10">
    <source>
        <dbReference type="Proteomes" id="UP000077002"/>
    </source>
</evidence>
<dbReference type="GO" id="GO:0003700">
    <property type="term" value="F:DNA-binding transcription factor activity"/>
    <property type="evidence" value="ECO:0007669"/>
    <property type="project" value="TreeGrafter"/>
</dbReference>
<organism evidence="9 10">
    <name type="scientific">Fonsecaea monophora</name>
    <dbReference type="NCBI Taxonomy" id="254056"/>
    <lineage>
        <taxon>Eukaryota</taxon>
        <taxon>Fungi</taxon>
        <taxon>Dikarya</taxon>
        <taxon>Ascomycota</taxon>
        <taxon>Pezizomycotina</taxon>
        <taxon>Eurotiomycetes</taxon>
        <taxon>Chaetothyriomycetidae</taxon>
        <taxon>Chaetothyriales</taxon>
        <taxon>Herpotrichiellaceae</taxon>
        <taxon>Fonsecaea</taxon>
    </lineage>
</organism>
<dbReference type="RefSeq" id="XP_022513145.1">
    <property type="nucleotide sequence ID" value="XM_022654545.1"/>
</dbReference>
<keyword evidence="7" id="KW-0539">Nucleus</keyword>
<dbReference type="InterPro" id="IPR036291">
    <property type="entry name" value="NAD(P)-bd_dom_sf"/>
</dbReference>
<dbReference type="OrthoDB" id="4064873at2759"/>
<dbReference type="InterPro" id="IPR007219">
    <property type="entry name" value="XnlR_reg_dom"/>
</dbReference>
<evidence type="ECO:0000256" key="2">
    <source>
        <dbReference type="ARBA" id="ARBA00022833"/>
    </source>
</evidence>
<dbReference type="Proteomes" id="UP000077002">
    <property type="component" value="Unassembled WGS sequence"/>
</dbReference>
<keyword evidence="1" id="KW-0479">Metal-binding</keyword>
<dbReference type="InterPro" id="IPR057571">
    <property type="entry name" value="SDR_PhqE-like"/>
</dbReference>
<evidence type="ECO:0000256" key="3">
    <source>
        <dbReference type="ARBA" id="ARBA00022857"/>
    </source>
</evidence>
<dbReference type="SUPFAM" id="SSF51735">
    <property type="entry name" value="NAD(P)-binding Rossmann-fold domains"/>
    <property type="match status" value="1"/>
</dbReference>
<evidence type="ECO:0000256" key="5">
    <source>
        <dbReference type="ARBA" id="ARBA00023125"/>
    </source>
</evidence>
<dbReference type="Pfam" id="PF23441">
    <property type="entry name" value="SDR"/>
    <property type="match status" value="1"/>
</dbReference>
<dbReference type="CDD" id="cd12148">
    <property type="entry name" value="fungal_TF_MHR"/>
    <property type="match status" value="1"/>
</dbReference>
<protein>
    <recommendedName>
        <fullName evidence="8">Xylanolytic transcriptional activator regulatory domain-containing protein</fullName>
    </recommendedName>
</protein>
<dbReference type="GO" id="GO:0009410">
    <property type="term" value="P:response to xenobiotic stimulus"/>
    <property type="evidence" value="ECO:0007669"/>
    <property type="project" value="TreeGrafter"/>
</dbReference>
<dbReference type="AlphaFoldDB" id="A0A177FA96"/>
<evidence type="ECO:0000259" key="8">
    <source>
        <dbReference type="Pfam" id="PF04082"/>
    </source>
</evidence>
<evidence type="ECO:0000256" key="4">
    <source>
        <dbReference type="ARBA" id="ARBA00023015"/>
    </source>
</evidence>
<keyword evidence="4" id="KW-0805">Transcription regulation</keyword>
<keyword evidence="5" id="KW-0238">DNA-binding</keyword>
<accession>A0A177FA96</accession>
<dbReference type="Gene3D" id="3.40.50.720">
    <property type="entry name" value="NAD(P)-binding Rossmann-like Domain"/>
    <property type="match status" value="1"/>
</dbReference>
<dbReference type="PANTHER" id="PTHR31779">
    <property type="entry name" value="2-NITROPROPANE DIOXYGENASE FAMILY, PUTATIVE (AFU_ORTHOLOGUE AFUA_2G17430)-RELATED"/>
    <property type="match status" value="1"/>
</dbReference>
<gene>
    <name evidence="9" type="ORF">AYO21_04573</name>
</gene>
<dbReference type="PRINTS" id="PR00081">
    <property type="entry name" value="GDHRDH"/>
</dbReference>
<name>A0A177FA96_9EURO</name>
<reference evidence="9 10" key="1">
    <citation type="submission" date="2016-03" db="EMBL/GenBank/DDBJ databases">
        <title>Draft genome sequence of the Fonsecaea monophora CBS 269.37.</title>
        <authorList>
            <person name="Bombassaro A."/>
            <person name="Vinicius W.A."/>
            <person name="De Hoog S."/>
            <person name="Sun J."/>
            <person name="Souza E.M."/>
            <person name="Raittz R.T."/>
            <person name="Costa F."/>
            <person name="Leao A.C."/>
            <person name="Tadra-Sfeir M.Z."/>
            <person name="Baura V."/>
            <person name="Balsanelli E."/>
            <person name="Pedrosa F.O."/>
            <person name="Moreno L.F."/>
            <person name="Steffens M.B."/>
            <person name="Xi L."/>
            <person name="Bocca A.L."/>
            <person name="Felipe M.S."/>
            <person name="Teixeira M."/>
            <person name="Telles Filho F.Q."/>
            <person name="Azevedo C.M."/>
            <person name="Gomes R."/>
            <person name="Vicente V.A."/>
        </authorList>
    </citation>
    <scope>NUCLEOTIDE SEQUENCE [LARGE SCALE GENOMIC DNA]</scope>
    <source>
        <strain evidence="9 10">CBS 269.37</strain>
    </source>
</reference>
<dbReference type="GO" id="GO:0006351">
    <property type="term" value="P:DNA-templated transcription"/>
    <property type="evidence" value="ECO:0007669"/>
    <property type="project" value="InterPro"/>
</dbReference>
<evidence type="ECO:0000256" key="7">
    <source>
        <dbReference type="ARBA" id="ARBA00023242"/>
    </source>
</evidence>
<evidence type="ECO:0000313" key="9">
    <source>
        <dbReference type="EMBL" id="OAG41193.1"/>
    </source>
</evidence>
<sequence>MSPNYIDKLRGKSLVIVGGTSGVGFAVAVASLEFGAKVVVPHTATNVRGIACDLSSEQAEKDLTKVFDFATDNGINLVDHVVSTAGGMPNPITLAEVTSDDLVAASKYHFIGDLILAKITLTGGAGTYKPPPCWLLWAGVGGAKDALTRSLTLELKPVRANLVSLGAIRTELFDRAVAAAGEAVAEAAKKASVLDRIGEPGDVAETFLAIIRNNFVTGTVNLRSLEANSGAVFARNLGLTADSTRLKRLQLSAWNLGLRDEGTPADVVPRPIVETISLSEMEALATVYFKEIHAVYGFLDENSVRRLIATRWYDNATMQSYDCVDSVLCGIAALGCVFSKQPLSLEMQLAKSAQAALAQSVLLPTPSTDDVVAWLLRVMYLRLTASPHITWMATCTMMHVLEAARLHFDEGDEPLPSSNGAEEGRESRRRIYLVAQLFNIWISFDCGRSRVELRGASCQLPSPDPGGIKPELLELYLVSEILSPDKYQTVPELENLLRRALDVKSAQPMLVLVQCNVMLCIYRRLRVQGSSPNTETLERMLSALSKAVDAARVLLRTERPWWHVANVTFQAACALLAIDTSLSLAQLIQPLKALEDVSAHYKTSATREAYDAARVLVGVHRKRKELDIARLDGVLQECQSHNIPDSNDNDIDATGNGDQWYHHPAMPASLGTNRMGLGELEWEQFFNLDLP</sequence>
<feature type="domain" description="Xylanolytic transcriptional activator regulatory" evidence="8">
    <location>
        <begin position="287"/>
        <end position="464"/>
    </location>
</feature>
<dbReference type="GO" id="GO:0003677">
    <property type="term" value="F:DNA binding"/>
    <property type="evidence" value="ECO:0007669"/>
    <property type="project" value="UniProtKB-KW"/>
</dbReference>
<dbReference type="EMBL" id="LVKK01000026">
    <property type="protein sequence ID" value="OAG41193.1"/>
    <property type="molecule type" value="Genomic_DNA"/>
</dbReference>
<dbReference type="PANTHER" id="PTHR31779:SF5">
    <property type="entry name" value="ZN(II)2CYS6 TRANSCRIPTION FACTOR (EUROFUNG)"/>
    <property type="match status" value="1"/>
</dbReference>